<dbReference type="EMBL" id="JAGQFT020000004">
    <property type="protein sequence ID" value="MBS7456949.1"/>
    <property type="molecule type" value="Genomic_DNA"/>
</dbReference>
<dbReference type="Proteomes" id="UP000675747">
    <property type="component" value="Unassembled WGS sequence"/>
</dbReference>
<keyword evidence="3" id="KW-1185">Reference proteome</keyword>
<sequence length="211" mass="22671">MNALTAAALALPAALDPAVAARAASHARRRRVAGLAIETPRLVRFNDLLARLGRAPVQADQLATAARQLDAVTGDGLPPCIALRFECARLLVAMVGDAAWTPAPDGAGEARLVAEYVQDTDDLIPDALPRFGRLDDAIVVDSAWSRIGAEAARYRAFARARQLEAWLRGCAVAALDFDRARWEAESRGTRASARLRQARYLGTAPPLLRVQ</sequence>
<name>A0A8J7VSQ4_9GAMM</name>
<reference evidence="2 3" key="1">
    <citation type="journal article" date="2021" name="Microbiol. Resour. Announc.">
        <title>Draft Genome Sequence of Coralloluteibacterium stylophorae LMG 29479T.</title>
        <authorList>
            <person name="Karlyshev A.V."/>
            <person name="Kudryashova E.B."/>
            <person name="Ariskina E.V."/>
            <person name="Conroy A.P."/>
            <person name="Abidueva E.Y."/>
        </authorList>
    </citation>
    <scope>NUCLEOTIDE SEQUENCE [LARGE SCALE GENOMIC DNA]</scope>
    <source>
        <strain evidence="2 3">LMG 29479</strain>
    </source>
</reference>
<gene>
    <name evidence="2" type="ORF">KB893_007355</name>
    <name evidence="1" type="ORF">KB893_02325</name>
</gene>
<evidence type="ECO:0000313" key="1">
    <source>
        <dbReference type="EMBL" id="MBR0561361.1"/>
    </source>
</evidence>
<protein>
    <submittedName>
        <fullName evidence="1">DUF1232 domain-containing protein</fullName>
    </submittedName>
</protein>
<accession>A0A8J7VSQ4</accession>
<dbReference type="AlphaFoldDB" id="A0A8J7VSQ4"/>
<organism evidence="1">
    <name type="scientific">Coralloluteibacterium stylophorae</name>
    <dbReference type="NCBI Taxonomy" id="1776034"/>
    <lineage>
        <taxon>Bacteria</taxon>
        <taxon>Pseudomonadati</taxon>
        <taxon>Pseudomonadota</taxon>
        <taxon>Gammaproteobacteria</taxon>
        <taxon>Lysobacterales</taxon>
        <taxon>Lysobacteraceae</taxon>
        <taxon>Coralloluteibacterium</taxon>
    </lineage>
</organism>
<proteinExistence type="predicted"/>
<dbReference type="EMBL" id="JAGQFT010000008">
    <property type="protein sequence ID" value="MBR0561361.1"/>
    <property type="molecule type" value="Genomic_DNA"/>
</dbReference>
<comment type="caution">
    <text evidence="1">The sequence shown here is derived from an EMBL/GenBank/DDBJ whole genome shotgun (WGS) entry which is preliminary data.</text>
</comment>
<dbReference type="RefSeq" id="WP_211925327.1">
    <property type="nucleotide sequence ID" value="NZ_JAGQFT020000004.1"/>
</dbReference>
<reference evidence="1" key="2">
    <citation type="submission" date="2021-04" db="EMBL/GenBank/DDBJ databases">
        <authorList>
            <person name="Karlyshev A.V."/>
        </authorList>
    </citation>
    <scope>NUCLEOTIDE SEQUENCE</scope>
    <source>
        <strain evidence="1">LMG 29479</strain>
    </source>
</reference>
<evidence type="ECO:0000313" key="2">
    <source>
        <dbReference type="EMBL" id="MBS7456949.1"/>
    </source>
</evidence>
<evidence type="ECO:0000313" key="3">
    <source>
        <dbReference type="Proteomes" id="UP000675747"/>
    </source>
</evidence>